<protein>
    <submittedName>
        <fullName evidence="1">Uncharacterized protein</fullName>
    </submittedName>
</protein>
<name>A0A8X6QJU2_NEPPI</name>
<accession>A0A8X6QJU2</accession>
<evidence type="ECO:0000313" key="1">
    <source>
        <dbReference type="EMBL" id="GFU29040.1"/>
    </source>
</evidence>
<organism evidence="1 2">
    <name type="scientific">Nephila pilipes</name>
    <name type="common">Giant wood spider</name>
    <name type="synonym">Nephila maculata</name>
    <dbReference type="NCBI Taxonomy" id="299642"/>
    <lineage>
        <taxon>Eukaryota</taxon>
        <taxon>Metazoa</taxon>
        <taxon>Ecdysozoa</taxon>
        <taxon>Arthropoda</taxon>
        <taxon>Chelicerata</taxon>
        <taxon>Arachnida</taxon>
        <taxon>Araneae</taxon>
        <taxon>Araneomorphae</taxon>
        <taxon>Entelegynae</taxon>
        <taxon>Araneoidea</taxon>
        <taxon>Nephilidae</taxon>
        <taxon>Nephila</taxon>
    </lineage>
</organism>
<gene>
    <name evidence="1" type="ORF">NPIL_9951</name>
</gene>
<evidence type="ECO:0000313" key="2">
    <source>
        <dbReference type="Proteomes" id="UP000887013"/>
    </source>
</evidence>
<sequence length="114" mass="12006">MLLVTEISGNIKLDRQFSLFSAKIAIERQSDELCMEERLARSASTLNDSRKDSNDSPEGMLVSMVVASISRAGPGNGGGVVSVEDGVVSGMVLVWRGKISGSEDAVFVSGVVAE</sequence>
<dbReference type="AlphaFoldDB" id="A0A8X6QJU2"/>
<dbReference type="EMBL" id="BMAW01082406">
    <property type="protein sequence ID" value="GFU29040.1"/>
    <property type="molecule type" value="Genomic_DNA"/>
</dbReference>
<comment type="caution">
    <text evidence="1">The sequence shown here is derived from an EMBL/GenBank/DDBJ whole genome shotgun (WGS) entry which is preliminary data.</text>
</comment>
<keyword evidence="2" id="KW-1185">Reference proteome</keyword>
<proteinExistence type="predicted"/>
<reference evidence="1" key="1">
    <citation type="submission" date="2020-08" db="EMBL/GenBank/DDBJ databases">
        <title>Multicomponent nature underlies the extraordinary mechanical properties of spider dragline silk.</title>
        <authorList>
            <person name="Kono N."/>
            <person name="Nakamura H."/>
            <person name="Mori M."/>
            <person name="Yoshida Y."/>
            <person name="Ohtoshi R."/>
            <person name="Malay A.D."/>
            <person name="Moran D.A.P."/>
            <person name="Tomita M."/>
            <person name="Numata K."/>
            <person name="Arakawa K."/>
        </authorList>
    </citation>
    <scope>NUCLEOTIDE SEQUENCE</scope>
</reference>
<dbReference type="Proteomes" id="UP000887013">
    <property type="component" value="Unassembled WGS sequence"/>
</dbReference>